<dbReference type="PATRIC" id="fig|1088721.3.peg.3728"/>
<proteinExistence type="predicted"/>
<gene>
    <name evidence="1" type="ORF">NSU_3784</name>
</gene>
<reference evidence="1 2" key="1">
    <citation type="journal article" date="2012" name="J. Bacteriol.">
        <title>Genome sequence of benzo(a)pyrene-degrading bacterium Novosphingobium pentaromativorans US6-1.</title>
        <authorList>
            <person name="Luo Y.R."/>
            <person name="Kang S.G."/>
            <person name="Kim S.J."/>
            <person name="Kim M.R."/>
            <person name="Li N."/>
            <person name="Lee J.H."/>
            <person name="Kwon K.K."/>
        </authorList>
    </citation>
    <scope>NUCLEOTIDE SEQUENCE [LARGE SCALE GENOMIC DNA]</scope>
    <source>
        <strain evidence="1 2">US6-1</strain>
    </source>
</reference>
<evidence type="ECO:0000313" key="2">
    <source>
        <dbReference type="Proteomes" id="UP000004030"/>
    </source>
</evidence>
<protein>
    <submittedName>
        <fullName evidence="1">Uncharacterized protein</fullName>
    </submittedName>
</protein>
<organism evidence="1 2">
    <name type="scientific">Novosphingobium pentaromativorans US6-1</name>
    <dbReference type="NCBI Taxonomy" id="1088721"/>
    <lineage>
        <taxon>Bacteria</taxon>
        <taxon>Pseudomonadati</taxon>
        <taxon>Pseudomonadota</taxon>
        <taxon>Alphaproteobacteria</taxon>
        <taxon>Sphingomonadales</taxon>
        <taxon>Sphingomonadaceae</taxon>
        <taxon>Novosphingobium</taxon>
    </lineage>
</organism>
<accession>G6EHG3</accession>
<sequence>MLGTIRYCHRRSPPRLVRAPLGPRPKGRCRDRLGTGWRKPLQKHSLSAICCKGYVLDRAGDP</sequence>
<keyword evidence="2" id="KW-1185">Reference proteome</keyword>
<evidence type="ECO:0000313" key="1">
    <source>
        <dbReference type="EMBL" id="EHJ59452.1"/>
    </source>
</evidence>
<dbReference type="Proteomes" id="UP000004030">
    <property type="component" value="Unassembled WGS sequence"/>
</dbReference>
<dbReference type="EMBL" id="AGFM01000058">
    <property type="protein sequence ID" value="EHJ59452.1"/>
    <property type="molecule type" value="Genomic_DNA"/>
</dbReference>
<name>G6EHG3_9SPHN</name>
<dbReference type="AlphaFoldDB" id="G6EHG3"/>
<comment type="caution">
    <text evidence="1">The sequence shown here is derived from an EMBL/GenBank/DDBJ whole genome shotgun (WGS) entry which is preliminary data.</text>
</comment>